<dbReference type="Gene3D" id="3.40.710.10">
    <property type="entry name" value="DD-peptidase/beta-lactamase superfamily"/>
    <property type="match status" value="1"/>
</dbReference>
<dbReference type="Gene3D" id="3.90.1310.10">
    <property type="entry name" value="Penicillin-binding protein 2a (Domain 2)"/>
    <property type="match status" value="1"/>
</dbReference>
<name>A0ABU9DRH1_9BACL</name>
<dbReference type="PANTHER" id="PTHR30627:SF24">
    <property type="entry name" value="PENICILLIN-BINDING PROTEIN 4B"/>
    <property type="match status" value="1"/>
</dbReference>
<dbReference type="InterPro" id="IPR050515">
    <property type="entry name" value="Beta-lactam/transpept"/>
</dbReference>
<evidence type="ECO:0000256" key="1">
    <source>
        <dbReference type="ARBA" id="ARBA00004370"/>
    </source>
</evidence>
<dbReference type="InterPro" id="IPR036138">
    <property type="entry name" value="PBP_dimer_sf"/>
</dbReference>
<evidence type="ECO:0000259" key="5">
    <source>
        <dbReference type="Pfam" id="PF00905"/>
    </source>
</evidence>
<evidence type="ECO:0000256" key="2">
    <source>
        <dbReference type="ARBA" id="ARBA00007171"/>
    </source>
</evidence>
<reference evidence="7 8" key="1">
    <citation type="submission" date="2024-04" db="EMBL/GenBank/DDBJ databases">
        <title>draft genome sequnece of Paenibacillus filicis.</title>
        <authorList>
            <person name="Kim D.-U."/>
        </authorList>
    </citation>
    <scope>NUCLEOTIDE SEQUENCE [LARGE SCALE GENOMIC DNA]</scope>
    <source>
        <strain evidence="7 8">KACC14197</strain>
    </source>
</reference>
<dbReference type="InterPro" id="IPR005311">
    <property type="entry name" value="PBP_dimer"/>
</dbReference>
<evidence type="ECO:0000313" key="8">
    <source>
        <dbReference type="Proteomes" id="UP001469365"/>
    </source>
</evidence>
<dbReference type="RefSeq" id="WP_341418583.1">
    <property type="nucleotide sequence ID" value="NZ_JBBPCC010000021.1"/>
</dbReference>
<keyword evidence="4" id="KW-0812">Transmembrane</keyword>
<dbReference type="InterPro" id="IPR012338">
    <property type="entry name" value="Beta-lactam/transpept-like"/>
</dbReference>
<keyword evidence="8" id="KW-1185">Reference proteome</keyword>
<evidence type="ECO:0000256" key="3">
    <source>
        <dbReference type="ARBA" id="ARBA00023136"/>
    </source>
</evidence>
<comment type="similarity">
    <text evidence="2">Belongs to the transpeptidase family.</text>
</comment>
<dbReference type="Pfam" id="PF00905">
    <property type="entry name" value="Transpeptidase"/>
    <property type="match status" value="1"/>
</dbReference>
<feature type="transmembrane region" description="Helical" evidence="4">
    <location>
        <begin position="15"/>
        <end position="35"/>
    </location>
</feature>
<dbReference type="EMBL" id="JBBPCC010000021">
    <property type="protein sequence ID" value="MEK8131447.1"/>
    <property type="molecule type" value="Genomic_DNA"/>
</dbReference>
<evidence type="ECO:0000313" key="7">
    <source>
        <dbReference type="EMBL" id="MEK8131447.1"/>
    </source>
</evidence>
<organism evidence="7 8">
    <name type="scientific">Paenibacillus filicis</name>
    <dbReference type="NCBI Taxonomy" id="669464"/>
    <lineage>
        <taxon>Bacteria</taxon>
        <taxon>Bacillati</taxon>
        <taxon>Bacillota</taxon>
        <taxon>Bacilli</taxon>
        <taxon>Bacillales</taxon>
        <taxon>Paenibacillaceae</taxon>
        <taxon>Paenibacillus</taxon>
    </lineage>
</organism>
<dbReference type="PANTHER" id="PTHR30627">
    <property type="entry name" value="PEPTIDOGLYCAN D,D-TRANSPEPTIDASE"/>
    <property type="match status" value="1"/>
</dbReference>
<sequence length="610" mass="66949">MNGSHEHAHLKKNRIFVILIFIVCILLIWNIRLFWIQIAASGRWTSRHINLVENSVVQREQGIVLDSGRGDFVDRHGEPLTGTTLQTLTIFPIRSEPERDGERERMLGEAARILSVPLVSLRSFQQAAAAPRMWPGPDGKPLPLREEQARQLEALGLEDLRVTAYRQRYAEHQLAAQLIGYIGQNPERVTRQFTDQFHKGELQLTSRIGNAGLEKSFEPWLRGIGAISVSLFTDAGKRPLPGLDIRTIKPSNPYYPLKIVTTLDRGLQAQVETKLMQSGIREGAVVVLDTATADVIAMASAPSFHPDHVDPGSSDWNNHALQAEAPGSIFKTVTAVAALEEQVVKPGEVFHCDGELGRFGFRCWKHGGHGDLTIEEAYAQSCNVVFAHLAERLGGEKLEQYARRLGVTAPVGWTGGTSAGASFHQWDGEQPGQTYAPATDRTDPGALVQTAIGQRDVQMTPLQAANLVVTLLHEGNVLSPRVVQEVRFGNGRLYERFDSHDAGMGLGADEVSVHSKTAETLLHWMSGVVERGTGKALQAAVWPLAGKSGTAQIRLETGREGENHWFIGYGPADAPKYAVAVLSRHVSTGEANRSVRLFRDVMDLLAASDR</sequence>
<keyword evidence="4" id="KW-1133">Transmembrane helix</keyword>
<evidence type="ECO:0000259" key="6">
    <source>
        <dbReference type="Pfam" id="PF03717"/>
    </source>
</evidence>
<dbReference type="SUPFAM" id="SSF56519">
    <property type="entry name" value="Penicillin binding protein dimerisation domain"/>
    <property type="match status" value="1"/>
</dbReference>
<dbReference type="Pfam" id="PF03717">
    <property type="entry name" value="PBP_dimer"/>
    <property type="match status" value="1"/>
</dbReference>
<feature type="domain" description="Penicillin-binding protein transpeptidase" evidence="5">
    <location>
        <begin position="283"/>
        <end position="603"/>
    </location>
</feature>
<comment type="subcellular location">
    <subcellularLocation>
        <location evidence="1">Membrane</location>
    </subcellularLocation>
</comment>
<evidence type="ECO:0000256" key="4">
    <source>
        <dbReference type="SAM" id="Phobius"/>
    </source>
</evidence>
<feature type="domain" description="Penicillin-binding protein dimerisation" evidence="6">
    <location>
        <begin position="67"/>
        <end position="230"/>
    </location>
</feature>
<gene>
    <name evidence="7" type="ORF">WMW72_26410</name>
</gene>
<dbReference type="SUPFAM" id="SSF56601">
    <property type="entry name" value="beta-lactamase/transpeptidase-like"/>
    <property type="match status" value="1"/>
</dbReference>
<comment type="caution">
    <text evidence="7">The sequence shown here is derived from an EMBL/GenBank/DDBJ whole genome shotgun (WGS) entry which is preliminary data.</text>
</comment>
<accession>A0ABU9DRH1</accession>
<protein>
    <submittedName>
        <fullName evidence="7">Penicillin-binding transpeptidase domain-containing protein</fullName>
    </submittedName>
</protein>
<proteinExistence type="inferred from homology"/>
<keyword evidence="3 4" id="KW-0472">Membrane</keyword>
<dbReference type="Proteomes" id="UP001469365">
    <property type="component" value="Unassembled WGS sequence"/>
</dbReference>
<dbReference type="InterPro" id="IPR001460">
    <property type="entry name" value="PCN-bd_Tpept"/>
</dbReference>